<accession>A0AAV4UU54</accession>
<evidence type="ECO:0000313" key="2">
    <source>
        <dbReference type="Proteomes" id="UP001054837"/>
    </source>
</evidence>
<protein>
    <submittedName>
        <fullName evidence="1">Uncharacterized protein</fullName>
    </submittedName>
</protein>
<organism evidence="1 2">
    <name type="scientific">Caerostris darwini</name>
    <dbReference type="NCBI Taxonomy" id="1538125"/>
    <lineage>
        <taxon>Eukaryota</taxon>
        <taxon>Metazoa</taxon>
        <taxon>Ecdysozoa</taxon>
        <taxon>Arthropoda</taxon>
        <taxon>Chelicerata</taxon>
        <taxon>Arachnida</taxon>
        <taxon>Araneae</taxon>
        <taxon>Araneomorphae</taxon>
        <taxon>Entelegynae</taxon>
        <taxon>Araneoidea</taxon>
        <taxon>Araneidae</taxon>
        <taxon>Caerostris</taxon>
    </lineage>
</organism>
<sequence length="106" mass="11977">MFIKGTSPTGSGWKETLRGLSDRSVTVSSAAAGVITQLNSRKDRNVCLKERKTSMLLIIREKEKQRDVQILESFYLAFLRILIFGMEQKSNMFLTKGLVESFACIL</sequence>
<evidence type="ECO:0000313" key="1">
    <source>
        <dbReference type="EMBL" id="GIY61268.1"/>
    </source>
</evidence>
<gene>
    <name evidence="1" type="ORF">CDAR_286621</name>
</gene>
<name>A0AAV4UU54_9ARAC</name>
<dbReference type="EMBL" id="BPLQ01011930">
    <property type="protein sequence ID" value="GIY61268.1"/>
    <property type="molecule type" value="Genomic_DNA"/>
</dbReference>
<proteinExistence type="predicted"/>
<dbReference type="Proteomes" id="UP001054837">
    <property type="component" value="Unassembled WGS sequence"/>
</dbReference>
<reference evidence="1 2" key="1">
    <citation type="submission" date="2021-06" db="EMBL/GenBank/DDBJ databases">
        <title>Caerostris darwini draft genome.</title>
        <authorList>
            <person name="Kono N."/>
            <person name="Arakawa K."/>
        </authorList>
    </citation>
    <scope>NUCLEOTIDE SEQUENCE [LARGE SCALE GENOMIC DNA]</scope>
</reference>
<comment type="caution">
    <text evidence="1">The sequence shown here is derived from an EMBL/GenBank/DDBJ whole genome shotgun (WGS) entry which is preliminary data.</text>
</comment>
<dbReference type="AlphaFoldDB" id="A0AAV4UU54"/>
<keyword evidence="2" id="KW-1185">Reference proteome</keyword>